<protein>
    <submittedName>
        <fullName evidence="9">MFS transporter, metabolite:H+ symporter (MHS) family protein</fullName>
    </submittedName>
</protein>
<dbReference type="GO" id="GO:0005886">
    <property type="term" value="C:plasma membrane"/>
    <property type="evidence" value="ECO:0007669"/>
    <property type="project" value="UniProtKB-SubCell"/>
</dbReference>
<feature type="transmembrane region" description="Helical" evidence="7">
    <location>
        <begin position="119"/>
        <end position="145"/>
    </location>
</feature>
<sequence length="429" mass="47078">MSISLEKQGLNPKNSPRRILFASLIGTTIEFFDFYVFGTAAALIFPHLFFPTQNDQLAILQSFLIFGAAFFARPFGSVIFGHLGDKIGRKITLIASLLMMGISTVVIGILPTYETAGLLAPFLLTMCRIGQGIGLGGEWGGAVLLATENAPPEKRGWYAMFPQLGVPLGLFLSIAAYLGMWAVFDHDELFAWGWRVPFIGSAFLTIVGLWVRISISETVEFKKTLEREERVKVPIIDVFFKHSRILFLGTFSGIATFVLFYLVSAYLLSYATNHMGLSFNQALEVELIGAVFCGIFTVLTGKIADRIRRRTLMILVTIIIGIYSFAIPYLLDSGIVGLFVMSIIGLSIMGMIYSPLGAVLASPFPTEVRYTGASITFNLAGIIGASLAPYTAEYLVQNFGIAYVGYYLLLSSFISLICFIGFTDDEISN</sequence>
<dbReference type="PANTHER" id="PTHR43045:SF2">
    <property type="entry name" value="INNER MEMBRANE METABOLITE TRANSPORT PROTEIN YHJE"/>
    <property type="match status" value="1"/>
</dbReference>
<evidence type="ECO:0000256" key="2">
    <source>
        <dbReference type="ARBA" id="ARBA00022448"/>
    </source>
</evidence>
<dbReference type="OrthoDB" id="9783227at2"/>
<dbReference type="InterPro" id="IPR036259">
    <property type="entry name" value="MFS_trans_sf"/>
</dbReference>
<keyword evidence="4 7" id="KW-0812">Transmembrane</keyword>
<comment type="subcellular location">
    <subcellularLocation>
        <location evidence="1">Cell membrane</location>
        <topology evidence="1">Multi-pass membrane protein</topology>
    </subcellularLocation>
</comment>
<dbReference type="RefSeq" id="WP_004860253.1">
    <property type="nucleotide sequence ID" value="NZ_JH725052.1"/>
</dbReference>
<feature type="transmembrane region" description="Helical" evidence="7">
    <location>
        <begin position="373"/>
        <end position="392"/>
    </location>
</feature>
<evidence type="ECO:0000256" key="1">
    <source>
        <dbReference type="ARBA" id="ARBA00004651"/>
    </source>
</evidence>
<gene>
    <name evidence="9" type="ORF">ME9_01209</name>
</gene>
<dbReference type="InterPro" id="IPR011701">
    <property type="entry name" value="MFS"/>
</dbReference>
<reference evidence="9 10" key="1">
    <citation type="submission" date="2012-03" db="EMBL/GenBank/DDBJ databases">
        <title>The Genome Sequence of Bartonella taylorii 8TBB.</title>
        <authorList>
            <consortium name="The Broad Institute Genome Sequencing Platform"/>
            <consortium name="The Broad Institute Genome Sequencing Center for Infectious Disease"/>
            <person name="Feldgarden M."/>
            <person name="Kirby J."/>
            <person name="Kosoy M."/>
            <person name="Birtles R."/>
            <person name="Probert W.S."/>
            <person name="Chiaraviglio L."/>
            <person name="Young S.K."/>
            <person name="Zeng Q."/>
            <person name="Gargeya S."/>
            <person name="Fitzgerald M."/>
            <person name="Haas B."/>
            <person name="Abouelleil A."/>
            <person name="Alvarado L."/>
            <person name="Arachchi H.M."/>
            <person name="Berlin A."/>
            <person name="Chapman S.B."/>
            <person name="Gearin G."/>
            <person name="Goldberg J."/>
            <person name="Griggs A."/>
            <person name="Gujja S."/>
            <person name="Hansen M."/>
            <person name="Heiman D."/>
            <person name="Howarth C."/>
            <person name="Larimer J."/>
            <person name="Lui A."/>
            <person name="MacDonald P.J.P."/>
            <person name="McCowen C."/>
            <person name="Montmayeur A."/>
            <person name="Murphy C."/>
            <person name="Neiman D."/>
            <person name="Pearson M."/>
            <person name="Priest M."/>
            <person name="Roberts A."/>
            <person name="Saif S."/>
            <person name="Shea T."/>
            <person name="Sisk P."/>
            <person name="Stolte C."/>
            <person name="Sykes S."/>
            <person name="Wortman J."/>
            <person name="Nusbaum C."/>
            <person name="Birren B."/>
        </authorList>
    </citation>
    <scope>NUCLEOTIDE SEQUENCE [LARGE SCALE GENOMIC DNA]</scope>
    <source>
        <strain evidence="9 10">8TBB</strain>
    </source>
</reference>
<dbReference type="EMBL" id="AIMD01000035">
    <property type="protein sequence ID" value="EJF94288.1"/>
    <property type="molecule type" value="Genomic_DNA"/>
</dbReference>
<dbReference type="PROSITE" id="PS50850">
    <property type="entry name" value="MFS"/>
    <property type="match status" value="1"/>
</dbReference>
<dbReference type="GO" id="GO:0022857">
    <property type="term" value="F:transmembrane transporter activity"/>
    <property type="evidence" value="ECO:0007669"/>
    <property type="project" value="InterPro"/>
</dbReference>
<feature type="transmembrane region" description="Helical" evidence="7">
    <location>
        <begin position="20"/>
        <end position="45"/>
    </location>
</feature>
<evidence type="ECO:0000256" key="4">
    <source>
        <dbReference type="ARBA" id="ARBA00022692"/>
    </source>
</evidence>
<dbReference type="InterPro" id="IPR020846">
    <property type="entry name" value="MFS_dom"/>
</dbReference>
<feature type="transmembrane region" description="Helical" evidence="7">
    <location>
        <begin position="311"/>
        <end position="331"/>
    </location>
</feature>
<feature type="transmembrane region" description="Helical" evidence="7">
    <location>
        <begin position="92"/>
        <end position="113"/>
    </location>
</feature>
<keyword evidence="5 7" id="KW-1133">Transmembrane helix</keyword>
<evidence type="ECO:0000259" key="8">
    <source>
        <dbReference type="PROSITE" id="PS50850"/>
    </source>
</evidence>
<feature type="transmembrane region" description="Helical" evidence="7">
    <location>
        <begin position="404"/>
        <end position="423"/>
    </location>
</feature>
<evidence type="ECO:0000256" key="3">
    <source>
        <dbReference type="ARBA" id="ARBA00022475"/>
    </source>
</evidence>
<evidence type="ECO:0000256" key="5">
    <source>
        <dbReference type="ARBA" id="ARBA00022989"/>
    </source>
</evidence>
<feature type="transmembrane region" description="Helical" evidence="7">
    <location>
        <begin position="337"/>
        <end position="361"/>
    </location>
</feature>
<dbReference type="CDD" id="cd17369">
    <property type="entry name" value="MFS_ShiA_like"/>
    <property type="match status" value="1"/>
</dbReference>
<keyword evidence="2" id="KW-0813">Transport</keyword>
<proteinExistence type="predicted"/>
<comment type="caution">
    <text evidence="9">The sequence shown here is derived from an EMBL/GenBank/DDBJ whole genome shotgun (WGS) entry which is preliminary data.</text>
</comment>
<evidence type="ECO:0000313" key="9">
    <source>
        <dbReference type="EMBL" id="EJF94288.1"/>
    </source>
</evidence>
<organism evidence="9 10">
    <name type="scientific">Bartonella taylorii 8TBB</name>
    <dbReference type="NCBI Taxonomy" id="1094560"/>
    <lineage>
        <taxon>Bacteria</taxon>
        <taxon>Pseudomonadati</taxon>
        <taxon>Pseudomonadota</taxon>
        <taxon>Alphaproteobacteria</taxon>
        <taxon>Hyphomicrobiales</taxon>
        <taxon>Bartonellaceae</taxon>
        <taxon>Bartonella</taxon>
    </lineage>
</organism>
<feature type="transmembrane region" description="Helical" evidence="7">
    <location>
        <begin position="192"/>
        <end position="213"/>
    </location>
</feature>
<feature type="domain" description="Major facilitator superfamily (MFS) profile" evidence="8">
    <location>
        <begin position="19"/>
        <end position="427"/>
    </location>
</feature>
<dbReference type="PANTHER" id="PTHR43045">
    <property type="entry name" value="SHIKIMATE TRANSPORTER"/>
    <property type="match status" value="1"/>
</dbReference>
<accession>A0A9P2W2K7</accession>
<dbReference type="Proteomes" id="UP000002648">
    <property type="component" value="Unassembled WGS sequence"/>
</dbReference>
<keyword evidence="6 7" id="KW-0472">Membrane</keyword>
<dbReference type="Gene3D" id="1.20.1250.20">
    <property type="entry name" value="MFS general substrate transporter like domains"/>
    <property type="match status" value="2"/>
</dbReference>
<dbReference type="Pfam" id="PF07690">
    <property type="entry name" value="MFS_1"/>
    <property type="match status" value="1"/>
</dbReference>
<evidence type="ECO:0000256" key="7">
    <source>
        <dbReference type="SAM" id="Phobius"/>
    </source>
</evidence>
<keyword evidence="10" id="KW-1185">Reference proteome</keyword>
<name>A0A9P2W2K7_BARTA</name>
<dbReference type="SUPFAM" id="SSF103473">
    <property type="entry name" value="MFS general substrate transporter"/>
    <property type="match status" value="1"/>
</dbReference>
<evidence type="ECO:0000256" key="6">
    <source>
        <dbReference type="ARBA" id="ARBA00023136"/>
    </source>
</evidence>
<feature type="transmembrane region" description="Helical" evidence="7">
    <location>
        <begin position="57"/>
        <end position="80"/>
    </location>
</feature>
<feature type="transmembrane region" description="Helical" evidence="7">
    <location>
        <begin position="245"/>
        <end position="267"/>
    </location>
</feature>
<feature type="transmembrane region" description="Helical" evidence="7">
    <location>
        <begin position="287"/>
        <end position="304"/>
    </location>
</feature>
<feature type="transmembrane region" description="Helical" evidence="7">
    <location>
        <begin position="157"/>
        <end position="180"/>
    </location>
</feature>
<evidence type="ECO:0000313" key="10">
    <source>
        <dbReference type="Proteomes" id="UP000002648"/>
    </source>
</evidence>
<keyword evidence="3" id="KW-1003">Cell membrane</keyword>
<dbReference type="AlphaFoldDB" id="A0A9P2W2K7"/>